<keyword evidence="1" id="KW-0812">Transmembrane</keyword>
<feature type="transmembrane region" description="Helical" evidence="1">
    <location>
        <begin position="14"/>
        <end position="37"/>
    </location>
</feature>
<protein>
    <submittedName>
        <fullName evidence="2">Uncharacterized protein</fullName>
    </submittedName>
</protein>
<keyword evidence="1" id="KW-0472">Membrane</keyword>
<dbReference type="AlphaFoldDB" id="F0T8J8"/>
<organism evidence="2 3">
    <name type="scientific">Methanobacterium lacus (strain AL-21)</name>
    <dbReference type="NCBI Taxonomy" id="877455"/>
    <lineage>
        <taxon>Archaea</taxon>
        <taxon>Methanobacteriati</taxon>
        <taxon>Methanobacteriota</taxon>
        <taxon>Methanomada group</taxon>
        <taxon>Methanobacteria</taxon>
        <taxon>Methanobacteriales</taxon>
        <taxon>Methanobacteriaceae</taxon>
        <taxon>Methanobacterium</taxon>
    </lineage>
</organism>
<feature type="transmembrane region" description="Helical" evidence="1">
    <location>
        <begin position="49"/>
        <end position="67"/>
    </location>
</feature>
<name>F0T8J8_METLA</name>
<dbReference type="Proteomes" id="UP000007490">
    <property type="component" value="Chromosome"/>
</dbReference>
<evidence type="ECO:0000313" key="2">
    <source>
        <dbReference type="EMBL" id="ADZ09749.1"/>
    </source>
</evidence>
<keyword evidence="1" id="KW-1133">Transmembrane helix</keyword>
<dbReference type="RefSeq" id="WP_013645100.1">
    <property type="nucleotide sequence ID" value="NC_015216.1"/>
</dbReference>
<evidence type="ECO:0000256" key="1">
    <source>
        <dbReference type="SAM" id="Phobius"/>
    </source>
</evidence>
<proteinExistence type="predicted"/>
<dbReference type="KEGG" id="mel:Metbo_1519"/>
<feature type="transmembrane region" description="Helical" evidence="1">
    <location>
        <begin position="73"/>
        <end position="94"/>
    </location>
</feature>
<reference evidence="2 3" key="2">
    <citation type="journal article" date="2014" name="Int. J. Syst. Evol. Microbiol.">
        <title>Methanobacterium paludis sp. nov. and a novel strain of Methanobacterium lacus isolated from northern peatlands.</title>
        <authorList>
            <person name="Cadillo-Quiroz H."/>
            <person name="Brauer S.L."/>
            <person name="Goodson N."/>
            <person name="Yavitt J.B."/>
            <person name="Zinder S.H."/>
        </authorList>
    </citation>
    <scope>NUCLEOTIDE SEQUENCE [LARGE SCALE GENOMIC DNA]</scope>
    <source>
        <strain evidence="2 3">AL-21</strain>
    </source>
</reference>
<keyword evidence="3" id="KW-1185">Reference proteome</keyword>
<evidence type="ECO:0000313" key="3">
    <source>
        <dbReference type="Proteomes" id="UP000007490"/>
    </source>
</evidence>
<dbReference type="HOGENOM" id="CLU_1954683_0_0_2"/>
<gene>
    <name evidence="2" type="ordered locus">Metbo_1519</name>
</gene>
<dbReference type="EMBL" id="CP002551">
    <property type="protein sequence ID" value="ADZ09749.1"/>
    <property type="molecule type" value="Genomic_DNA"/>
</dbReference>
<accession>F0T8J8</accession>
<dbReference type="GeneID" id="10277970"/>
<feature type="transmembrane region" description="Helical" evidence="1">
    <location>
        <begin position="106"/>
        <end position="127"/>
    </location>
</feature>
<sequence length="128" mass="14351">MVGIGLYPIFGRPFVIYLGVLTLASFFLTAVFGFSYYRGWLKFKWHPTMVVISFILAMLMTFIGLSLHKPLVGTLGILALFSFIIASLIGFGIHQRKFSLQFKWHPGLVIFAFIFAVLHGVVGVLTFS</sequence>
<reference evidence="3" key="1">
    <citation type="submission" date="2011-02" db="EMBL/GenBank/DDBJ databases">
        <title>Complete sequence of Methanobacterium sp. AL-21.</title>
        <authorList>
            <consortium name="US DOE Joint Genome Institute"/>
            <person name="Lucas S."/>
            <person name="Copeland A."/>
            <person name="Lapidus A."/>
            <person name="Cheng J.-F."/>
            <person name="Goodwin L."/>
            <person name="Pitluck S."/>
            <person name="Chertkov O."/>
            <person name="Detter J.C."/>
            <person name="Han C."/>
            <person name="Tapia R."/>
            <person name="Land M."/>
            <person name="Hauser L."/>
            <person name="Kyrpides N."/>
            <person name="Ivanova N."/>
            <person name="Mikhailova N."/>
            <person name="Pagani I."/>
            <person name="Cadillo-Quiroz H."/>
            <person name="Imachi H."/>
            <person name="Zinder S."/>
            <person name="Liu W."/>
            <person name="Woyke T."/>
        </authorList>
    </citation>
    <scope>NUCLEOTIDE SEQUENCE [LARGE SCALE GENOMIC DNA]</scope>
    <source>
        <strain evidence="3">AL-21</strain>
    </source>
</reference>